<organism evidence="2 3">
    <name type="scientific">Streptomyces coelicoflavus</name>
    <dbReference type="NCBI Taxonomy" id="285562"/>
    <lineage>
        <taxon>Bacteria</taxon>
        <taxon>Bacillati</taxon>
        <taxon>Actinomycetota</taxon>
        <taxon>Actinomycetes</taxon>
        <taxon>Kitasatosporales</taxon>
        <taxon>Streptomycetaceae</taxon>
        <taxon>Streptomyces</taxon>
    </lineage>
</organism>
<protein>
    <submittedName>
        <fullName evidence="2">PucR family transcriptional regulator</fullName>
    </submittedName>
</protein>
<dbReference type="PANTHER" id="PTHR33744">
    <property type="entry name" value="CARBOHYDRATE DIACID REGULATOR"/>
    <property type="match status" value="1"/>
</dbReference>
<sequence length="396" mass="42455">MGTLELSRGDIFSRLTGRTEEIAREAFSRITMYTESGGPLGSSEKGVELLQTILDRALVLYRQGDKGLPTDELAKCTAVAVQLAERGERITPLLHAWEVGCSAAVAACWVAAQPGEQSELVSLTQWASTAVKEITAAISLAYVHAQKQAGLDTSRRVLAELMLNGSATDELAAAARHTPAQEYVVVAGRVVDEIVPGAATVARASAALTNGDLGLSCQVGRHLCVLAPRRAPMGPVERVGQIVAALKQAGIVFATSAGAVTAPRPELAVAIQHAARIESLANIAGLDGTMIESHQVISELAISRDSEYRRQLISLIEPIVDTPELLKTLRTLYLMDLDRTRTARRLNVARRTLTYRLERIEQLTGINPVRTRGILAFVLALAAWDLDPSCTVPESA</sequence>
<accession>A0A7K3PMV6</accession>
<name>A0A7K3PMV6_9ACTN</name>
<dbReference type="InterPro" id="IPR042070">
    <property type="entry name" value="PucR_C-HTH_sf"/>
</dbReference>
<evidence type="ECO:0000313" key="3">
    <source>
        <dbReference type="Proteomes" id="UP000470446"/>
    </source>
</evidence>
<reference evidence="2 3" key="1">
    <citation type="submission" date="2020-01" db="EMBL/GenBank/DDBJ databases">
        <title>Insect and environment-associated Actinomycetes.</title>
        <authorList>
            <person name="Currrie C."/>
            <person name="Chevrette M."/>
            <person name="Carlson C."/>
            <person name="Stubbendieck R."/>
            <person name="Wendt-Pienkowski E."/>
        </authorList>
    </citation>
    <scope>NUCLEOTIDE SEQUENCE [LARGE SCALE GENOMIC DNA]</scope>
    <source>
        <strain evidence="2 3">SID14163</strain>
    </source>
</reference>
<dbReference type="Pfam" id="PF13556">
    <property type="entry name" value="HTH_30"/>
    <property type="match status" value="1"/>
</dbReference>
<evidence type="ECO:0000313" key="2">
    <source>
        <dbReference type="EMBL" id="NEB11273.1"/>
    </source>
</evidence>
<dbReference type="InterPro" id="IPR025736">
    <property type="entry name" value="PucR_C-HTH_dom"/>
</dbReference>
<dbReference type="Gene3D" id="1.10.10.2840">
    <property type="entry name" value="PucR C-terminal helix-turn-helix domain"/>
    <property type="match status" value="1"/>
</dbReference>
<dbReference type="EMBL" id="JAAGMA010000566">
    <property type="protein sequence ID" value="NEB11273.1"/>
    <property type="molecule type" value="Genomic_DNA"/>
</dbReference>
<dbReference type="RefSeq" id="WP_164246462.1">
    <property type="nucleotide sequence ID" value="NZ_JAAGMA010000566.1"/>
</dbReference>
<dbReference type="InterPro" id="IPR051448">
    <property type="entry name" value="CdaR-like_regulators"/>
</dbReference>
<proteinExistence type="predicted"/>
<comment type="caution">
    <text evidence="2">The sequence shown here is derived from an EMBL/GenBank/DDBJ whole genome shotgun (WGS) entry which is preliminary data.</text>
</comment>
<gene>
    <name evidence="2" type="ORF">G3I32_20940</name>
</gene>
<feature type="domain" description="PucR C-terminal helix-turn-helix" evidence="1">
    <location>
        <begin position="325"/>
        <end position="383"/>
    </location>
</feature>
<dbReference type="Proteomes" id="UP000470446">
    <property type="component" value="Unassembled WGS sequence"/>
</dbReference>
<dbReference type="AlphaFoldDB" id="A0A7K3PMV6"/>
<evidence type="ECO:0000259" key="1">
    <source>
        <dbReference type="Pfam" id="PF13556"/>
    </source>
</evidence>